<proteinExistence type="predicted"/>
<evidence type="ECO:0000256" key="2">
    <source>
        <dbReference type="ARBA" id="ARBA00023242"/>
    </source>
</evidence>
<dbReference type="OrthoDB" id="205166at2759"/>
<feature type="compositionally biased region" description="Basic and acidic residues" evidence="3">
    <location>
        <begin position="183"/>
        <end position="192"/>
    </location>
</feature>
<evidence type="ECO:0000313" key="4">
    <source>
        <dbReference type="EMBL" id="KAG7114353.1"/>
    </source>
</evidence>
<reference evidence="4" key="1">
    <citation type="journal article" date="2021" name="Mol. Plant Pathol.">
        <title>A 20-kb lineage-specific genomic region tames virulence in pathogenic amphidiploid Verticillium longisporum.</title>
        <authorList>
            <person name="Harting R."/>
            <person name="Starke J."/>
            <person name="Kusch H."/>
            <person name="Poggeler S."/>
            <person name="Maurus I."/>
            <person name="Schluter R."/>
            <person name="Landesfeind M."/>
            <person name="Bulla I."/>
            <person name="Nowrousian M."/>
            <person name="de Jonge R."/>
            <person name="Stahlhut G."/>
            <person name="Hoff K.J."/>
            <person name="Asshauer K.P."/>
            <person name="Thurmer A."/>
            <person name="Stanke M."/>
            <person name="Daniel R."/>
            <person name="Morgenstern B."/>
            <person name="Thomma B.P.H.J."/>
            <person name="Kronstad J.W."/>
            <person name="Braus-Stromeyer S.A."/>
            <person name="Braus G.H."/>
        </authorList>
    </citation>
    <scope>NUCLEOTIDE SEQUENCE</scope>
    <source>
        <strain evidence="4">Vl32</strain>
    </source>
</reference>
<feature type="compositionally biased region" description="Acidic residues" evidence="3">
    <location>
        <begin position="275"/>
        <end position="289"/>
    </location>
</feature>
<comment type="caution">
    <text evidence="4">The sequence shown here is derived from an EMBL/GenBank/DDBJ whole genome shotgun (WGS) entry which is preliminary data.</text>
</comment>
<dbReference type="AlphaFoldDB" id="A0A8I2Z4L3"/>
<feature type="compositionally biased region" description="Polar residues" evidence="3">
    <location>
        <begin position="294"/>
        <end position="307"/>
    </location>
</feature>
<evidence type="ECO:0000313" key="5">
    <source>
        <dbReference type="Proteomes" id="UP000689129"/>
    </source>
</evidence>
<evidence type="ECO:0000256" key="3">
    <source>
        <dbReference type="SAM" id="MobiDB-lite"/>
    </source>
</evidence>
<evidence type="ECO:0000256" key="1">
    <source>
        <dbReference type="ARBA" id="ARBA00004123"/>
    </source>
</evidence>
<dbReference type="Pfam" id="PF05615">
    <property type="entry name" value="THOC7"/>
    <property type="match status" value="1"/>
</dbReference>
<gene>
    <name evidence="4" type="ORF">HYQ45_016610</name>
</gene>
<dbReference type="InterPro" id="IPR008501">
    <property type="entry name" value="THOC7/Mft1"/>
</dbReference>
<name>A0A8I2Z4L3_VERLO</name>
<sequence>MSSWELLNDAEENELHKSRLLNIEEKPLKRITKRLAAISTIIATKAAQQPTPPPDAADADAMAAPASVDPGALHRERALLREDLALDFAAFDSSIARLQFLLDANERERARYAADQQRILDECRPMLRPRDDQRVALRKLEEECAGLERESDTYNDTWAERKEQFARIMDEAMRLRRQIRDEKEEVERREGMNEDGEEDGEVSRAGGSRGTTPRPEGDAGTPRPNGTSGGRTPAPESQAEEGHGLKPRPEALGSLSRGGSLAPSQAGTPRHQADDDGDDDIEEGEDVEMDDSRQTNAHNSGADTPQITVAAPGGDSMEVDS</sequence>
<protein>
    <submittedName>
        <fullName evidence="4">Uncharacterized protein</fullName>
    </submittedName>
</protein>
<dbReference type="GO" id="GO:0006397">
    <property type="term" value="P:mRNA processing"/>
    <property type="evidence" value="ECO:0007669"/>
    <property type="project" value="InterPro"/>
</dbReference>
<dbReference type="GO" id="GO:0000445">
    <property type="term" value="C:THO complex part of transcription export complex"/>
    <property type="evidence" value="ECO:0007669"/>
    <property type="project" value="InterPro"/>
</dbReference>
<comment type="subcellular location">
    <subcellularLocation>
        <location evidence="1">Nucleus</location>
    </subcellularLocation>
</comment>
<accession>A0A8I2Z4L3</accession>
<organism evidence="4 5">
    <name type="scientific">Verticillium longisporum</name>
    <name type="common">Verticillium dahliae var. longisporum</name>
    <dbReference type="NCBI Taxonomy" id="100787"/>
    <lineage>
        <taxon>Eukaryota</taxon>
        <taxon>Fungi</taxon>
        <taxon>Dikarya</taxon>
        <taxon>Ascomycota</taxon>
        <taxon>Pezizomycotina</taxon>
        <taxon>Sordariomycetes</taxon>
        <taxon>Hypocreomycetidae</taxon>
        <taxon>Glomerellales</taxon>
        <taxon>Plectosphaerellaceae</taxon>
        <taxon>Verticillium</taxon>
    </lineage>
</organism>
<keyword evidence="2" id="KW-0539">Nucleus</keyword>
<dbReference type="EMBL" id="JAEMWZ010000503">
    <property type="protein sequence ID" value="KAG7114353.1"/>
    <property type="molecule type" value="Genomic_DNA"/>
</dbReference>
<feature type="compositionally biased region" description="Basic and acidic residues" evidence="3">
    <location>
        <begin position="240"/>
        <end position="249"/>
    </location>
</feature>
<feature type="region of interest" description="Disordered" evidence="3">
    <location>
        <begin position="183"/>
        <end position="321"/>
    </location>
</feature>
<dbReference type="Proteomes" id="UP000689129">
    <property type="component" value="Unassembled WGS sequence"/>
</dbReference>